<sequence>MFGRVERAKEKAFRGEPFTKEELIALLSIDPKSEEVEALGMAAHEVAQEVTEGKARLWGAIGVDYKPCEMDCKFCSLGKSWGIVKEEKEYTLEEMVRQVRYYVKNDFHYILLRSTEFYDPNSLGKIIKSIREAVPGDYELGCNIGELEEADAEYMYECGGRIAYHCVRLREGVDTRFRVEDRVHTVEVIRDSKMKLGFWVEPVGIEHTNEEIAEKILETLHYQTDVCGVMARVPVAGTPFENVPMISEKRMAQITAVLRLACGRTVKDICTHPASELAVRYGANVITLETGAIPRDADFQEEYWKGLHIDEVKEWLNQNEYHI</sequence>
<name>B0NIV4_CLOS5</name>
<dbReference type="STRING" id="411468.CLOSCI_03433"/>
<evidence type="ECO:0000313" key="1">
    <source>
        <dbReference type="EMBL" id="QBF74481.1"/>
    </source>
</evidence>
<dbReference type="Gene3D" id="3.20.20.70">
    <property type="entry name" value="Aldolase class I"/>
    <property type="match status" value="1"/>
</dbReference>
<dbReference type="KEGG" id="csci:HDCHBGLK_01883"/>
<organism evidence="1 2">
    <name type="scientific">Clostridium scindens (strain ATCC 35704 / DSM 5676 / VPI 13733 / 19)</name>
    <dbReference type="NCBI Taxonomy" id="411468"/>
    <lineage>
        <taxon>Bacteria</taxon>
        <taxon>Bacillati</taxon>
        <taxon>Bacillota</taxon>
        <taxon>Clostridia</taxon>
        <taxon>Lachnospirales</taxon>
        <taxon>Lachnospiraceae</taxon>
    </lineage>
</organism>
<dbReference type="PROSITE" id="PS51918">
    <property type="entry name" value="RADICAL_SAM"/>
    <property type="match status" value="1"/>
</dbReference>
<dbReference type="GO" id="GO:0004076">
    <property type="term" value="F:biotin synthase activity"/>
    <property type="evidence" value="ECO:0007669"/>
    <property type="project" value="UniProtKB-EC"/>
</dbReference>
<dbReference type="SUPFAM" id="SSF102114">
    <property type="entry name" value="Radical SAM enzymes"/>
    <property type="match status" value="1"/>
</dbReference>
<dbReference type="RefSeq" id="WP_004608097.1">
    <property type="nucleotide sequence ID" value="NZ_CP036170.1"/>
</dbReference>
<dbReference type="AlphaFoldDB" id="B0NIV4"/>
<dbReference type="InterPro" id="IPR013785">
    <property type="entry name" value="Aldolase_TIM"/>
</dbReference>
<dbReference type="Proteomes" id="UP000289664">
    <property type="component" value="Chromosome"/>
</dbReference>
<dbReference type="OrthoDB" id="5405220at2"/>
<protein>
    <submittedName>
        <fullName evidence="1">Biotin synthase</fullName>
        <ecNumber evidence="1">2.8.1.6</ecNumber>
    </submittedName>
</protein>
<gene>
    <name evidence="1" type="primary">bioB_1</name>
    <name evidence="1" type="ORF">HDCHBGLK_01883</name>
</gene>
<dbReference type="GO" id="GO:0051536">
    <property type="term" value="F:iron-sulfur cluster binding"/>
    <property type="evidence" value="ECO:0007669"/>
    <property type="project" value="InterPro"/>
</dbReference>
<dbReference type="InterPro" id="IPR007197">
    <property type="entry name" value="rSAM"/>
</dbReference>
<dbReference type="eggNOG" id="COG0502">
    <property type="taxonomic scope" value="Bacteria"/>
</dbReference>
<keyword evidence="2" id="KW-1185">Reference proteome</keyword>
<evidence type="ECO:0000313" key="2">
    <source>
        <dbReference type="Proteomes" id="UP000289664"/>
    </source>
</evidence>
<dbReference type="InterPro" id="IPR034422">
    <property type="entry name" value="HydE/PylB-like"/>
</dbReference>
<keyword evidence="1" id="KW-0808">Transferase</keyword>
<dbReference type="PANTHER" id="PTHR43726:SF1">
    <property type="entry name" value="BIOTIN SYNTHASE"/>
    <property type="match status" value="1"/>
</dbReference>
<dbReference type="HOGENOM" id="CLU_052149_0_0_9"/>
<dbReference type="PANTHER" id="PTHR43726">
    <property type="entry name" value="3-METHYLORNITHINE SYNTHASE"/>
    <property type="match status" value="1"/>
</dbReference>
<reference evidence="1 2" key="1">
    <citation type="journal article" date="2019" name="Appl. Environ. Microbiol.">
        <title>Clostridium scindens ATCC 35704: integration of nutritional requirements, the complete genome sequence, and global transcriptional responses to bile acids.</title>
        <authorList>
            <person name="Devendran S."/>
            <person name="Shrestha R."/>
            <person name="Alves J.M.P."/>
            <person name="Wolf P.G."/>
            <person name="Ly L."/>
            <person name="Hernandez A.G."/>
            <person name="Mendez-Garcia C."/>
            <person name="Inboden A."/>
            <person name="Wiley J."/>
            <person name="Paul O."/>
            <person name="Allen A."/>
            <person name="Springer E."/>
            <person name="Wright C.L."/>
            <person name="Fields C.J."/>
            <person name="Daniel S.L."/>
            <person name="Ridlon J.M."/>
        </authorList>
    </citation>
    <scope>NUCLEOTIDE SEQUENCE [LARGE SCALE GENOMIC DNA]</scope>
    <source>
        <strain evidence="1 2">ATCC 35704</strain>
    </source>
</reference>
<accession>B0NIV4</accession>
<dbReference type="EC" id="2.8.1.6" evidence="1"/>
<proteinExistence type="predicted"/>
<dbReference type="InterPro" id="IPR058240">
    <property type="entry name" value="rSAM_sf"/>
</dbReference>
<dbReference type="EMBL" id="CP036170">
    <property type="protein sequence ID" value="QBF74481.1"/>
    <property type="molecule type" value="Genomic_DNA"/>
</dbReference>
<dbReference type="GeneID" id="62696090"/>